<proteinExistence type="predicted"/>
<dbReference type="AlphaFoldDB" id="I4B8Y0"/>
<keyword evidence="3" id="KW-1185">Reference proteome</keyword>
<reference evidence="2 3" key="1">
    <citation type="submission" date="2012-06" db="EMBL/GenBank/DDBJ databases">
        <title>The complete chromosome of genome of Turneriella parva DSM 21527.</title>
        <authorList>
            <consortium name="US DOE Joint Genome Institute (JGI-PGF)"/>
            <person name="Lucas S."/>
            <person name="Han J."/>
            <person name="Lapidus A."/>
            <person name="Bruce D."/>
            <person name="Goodwin L."/>
            <person name="Pitluck S."/>
            <person name="Peters L."/>
            <person name="Kyrpides N."/>
            <person name="Mavromatis K."/>
            <person name="Ivanova N."/>
            <person name="Mikhailova N."/>
            <person name="Chertkov O."/>
            <person name="Detter J.C."/>
            <person name="Tapia R."/>
            <person name="Han C."/>
            <person name="Land M."/>
            <person name="Hauser L."/>
            <person name="Markowitz V."/>
            <person name="Cheng J.-F."/>
            <person name="Hugenholtz P."/>
            <person name="Woyke T."/>
            <person name="Wu D."/>
            <person name="Gronow S."/>
            <person name="Wellnitz S."/>
            <person name="Brambilla E."/>
            <person name="Klenk H.-P."/>
            <person name="Eisen J.A."/>
        </authorList>
    </citation>
    <scope>NUCLEOTIDE SEQUENCE [LARGE SCALE GENOMIC DNA]</scope>
    <source>
        <strain evidence="3">ATCC BAA-1111 / DSM 21527 / NCTC 11395 / H</strain>
    </source>
</reference>
<evidence type="ECO:0000313" key="2">
    <source>
        <dbReference type="EMBL" id="AFM13737.1"/>
    </source>
</evidence>
<dbReference type="Proteomes" id="UP000006048">
    <property type="component" value="Chromosome"/>
</dbReference>
<evidence type="ECO:0000313" key="3">
    <source>
        <dbReference type="Proteomes" id="UP000006048"/>
    </source>
</evidence>
<dbReference type="Gene3D" id="3.90.25.10">
    <property type="entry name" value="UDP-galactose 4-epimerase, domain 1"/>
    <property type="match status" value="1"/>
</dbReference>
<dbReference type="Gene3D" id="3.40.50.720">
    <property type="entry name" value="NAD(P)-binding Rossmann-like Domain"/>
    <property type="match status" value="1"/>
</dbReference>
<evidence type="ECO:0000259" key="1">
    <source>
        <dbReference type="Pfam" id="PF13460"/>
    </source>
</evidence>
<dbReference type="PANTHER" id="PTHR43162">
    <property type="match status" value="1"/>
</dbReference>
<dbReference type="OrthoDB" id="339107at2"/>
<gene>
    <name evidence="2" type="ordered locus">Turpa_3098</name>
</gene>
<name>I4B8Y0_TURPD</name>
<organism evidence="2 3">
    <name type="scientific">Turneriella parva (strain ATCC BAA-1111 / DSM 21527 / NCTC 11395 / H)</name>
    <name type="common">Leptospira parva</name>
    <dbReference type="NCBI Taxonomy" id="869212"/>
    <lineage>
        <taxon>Bacteria</taxon>
        <taxon>Pseudomonadati</taxon>
        <taxon>Spirochaetota</taxon>
        <taxon>Spirochaetia</taxon>
        <taxon>Leptospirales</taxon>
        <taxon>Leptospiraceae</taxon>
        <taxon>Turneriella</taxon>
    </lineage>
</organism>
<dbReference type="PATRIC" id="fig|869212.3.peg.3125"/>
<dbReference type="KEGG" id="tpx:Turpa_3098"/>
<dbReference type="HOGENOM" id="CLU_007383_10_6_12"/>
<dbReference type="STRING" id="869212.Turpa_3098"/>
<dbReference type="InterPro" id="IPR016040">
    <property type="entry name" value="NAD(P)-bd_dom"/>
</dbReference>
<dbReference type="SUPFAM" id="SSF51735">
    <property type="entry name" value="NAD(P)-binding Rossmann-fold domains"/>
    <property type="match status" value="1"/>
</dbReference>
<feature type="domain" description="NAD(P)-binding" evidence="1">
    <location>
        <begin position="7"/>
        <end position="138"/>
    </location>
</feature>
<dbReference type="RefSeq" id="WP_014804237.1">
    <property type="nucleotide sequence ID" value="NC_018020.1"/>
</dbReference>
<dbReference type="InterPro" id="IPR051604">
    <property type="entry name" value="Ergot_Alk_Oxidoreductase"/>
</dbReference>
<accession>I4B8Y0</accession>
<dbReference type="PANTHER" id="PTHR43162:SF1">
    <property type="entry name" value="PRESTALK A DIFFERENTIATION PROTEIN A"/>
    <property type="match status" value="1"/>
</dbReference>
<dbReference type="Pfam" id="PF13460">
    <property type="entry name" value="NAD_binding_10"/>
    <property type="match status" value="1"/>
</dbReference>
<dbReference type="EMBL" id="CP002959">
    <property type="protein sequence ID" value="AFM13737.1"/>
    <property type="molecule type" value="Genomic_DNA"/>
</dbReference>
<protein>
    <submittedName>
        <fullName evidence="2">Nucleoside-diphosphate-sugar epimerase</fullName>
    </submittedName>
</protein>
<dbReference type="InterPro" id="IPR036291">
    <property type="entry name" value="NAD(P)-bd_dom_sf"/>
</dbReference>
<sequence>MKIFVYGATGNVSAPLTDKLLAAGHTVVAGTRHPEKMAPRPGLVPVKVESQKPQEGVAALNGADAAFLIGPPLVADSFSAIAPFIEQAKKLGLKKVVLMTAWGVEFAPPEVPLRKLELLLESSGLSYNILRPNWFMQNFHSFWIGGILSDQAIYFPGGSARASFVDARDISAVAYELLVSDKFANRAFMVSGPESLNHDDAAARISAATGKTIVYRDVTAEAFKDSLHKAGLPADYVGILGNIAQTLKDGHAAAVSDDVKLVTGKDPISFAQYAQDYRSRWL</sequence>